<dbReference type="GeneID" id="68113563"/>
<dbReference type="CDD" id="cd00160">
    <property type="entry name" value="RhoGEF"/>
    <property type="match status" value="1"/>
</dbReference>
<gene>
    <name evidence="4" type="ORF">FDP41_006345</name>
</gene>
<dbReference type="InterPro" id="IPR051092">
    <property type="entry name" value="FYVE_RhoGEF_PH"/>
</dbReference>
<protein>
    <recommendedName>
        <fullName evidence="3">DH domain-containing protein</fullName>
    </recommendedName>
</protein>
<evidence type="ECO:0000256" key="1">
    <source>
        <dbReference type="SAM" id="MobiDB-lite"/>
    </source>
</evidence>
<dbReference type="EMBL" id="VFQX01000051">
    <property type="protein sequence ID" value="KAF0974871.1"/>
    <property type="molecule type" value="Genomic_DNA"/>
</dbReference>
<dbReference type="InterPro" id="IPR001331">
    <property type="entry name" value="GDS_CDC24_CS"/>
</dbReference>
<keyword evidence="2" id="KW-1133">Transmembrane helix</keyword>
<evidence type="ECO:0000313" key="5">
    <source>
        <dbReference type="Proteomes" id="UP000444721"/>
    </source>
</evidence>
<name>A0A6A5BKI0_NAEFO</name>
<dbReference type="GO" id="GO:0005085">
    <property type="term" value="F:guanyl-nucleotide exchange factor activity"/>
    <property type="evidence" value="ECO:0007669"/>
    <property type="project" value="InterPro"/>
</dbReference>
<feature type="compositionally biased region" description="Acidic residues" evidence="1">
    <location>
        <begin position="239"/>
        <end position="252"/>
    </location>
</feature>
<feature type="compositionally biased region" description="Acidic residues" evidence="1">
    <location>
        <begin position="222"/>
        <end position="231"/>
    </location>
</feature>
<feature type="transmembrane region" description="Helical" evidence="2">
    <location>
        <begin position="6"/>
        <end position="28"/>
    </location>
</feature>
<dbReference type="GO" id="GO:0005737">
    <property type="term" value="C:cytoplasm"/>
    <property type="evidence" value="ECO:0007669"/>
    <property type="project" value="TreeGrafter"/>
</dbReference>
<evidence type="ECO:0000259" key="3">
    <source>
        <dbReference type="PROSITE" id="PS50010"/>
    </source>
</evidence>
<dbReference type="InterPro" id="IPR000219">
    <property type="entry name" value="DH_dom"/>
</dbReference>
<sequence length="664" mass="76567">MILNQILKLFASLVFLLLGGGFFYKFILSSSSSLFKSKKPKKEEESSKTNKSDRNLLDILQQDDNPANAAVDDKEKISLFDYLTEIRGEQIQSSDHSSSMSQQTHDQQLISDRRISVDINTPSVEPSVEISIEEDWEIVDHPNVAKSSPSKTTMNTTPSQPVETHLQVNQQVDSKRDSIELSVNQEEFCQVYKTVSSVLTKKHTPTIVVEEPTDSSHTTNSEEFDLAEEESAWTWTDVVSDEEYDEEEENHDEQDRARQEGFRDDFMPATCVSPSLEDKVDLIGQPQDEEELKLDEMKKMNEKRKNILSEILTTEEYYVKGLIILTGVYKKQIEQKKIVDPKILKIIFQDVEIVNNVNQNFLEELRKIYEKEKSMIRNLDSHQQQQVQSSLGELLNTYAHSFKLYSSYIAGYKKAAATFSEEKKKNKKLCKLLDSIKQLLKQQGERITNMESYLVTPIQRIPRYRLLVEDLVKHTPETDPTRPKLIEALELIKSIAIYVNEAETKVESIQVTSHMVHKFKLKGFIRPSRFIIDYWSQENSNSPFIQCRVDGKFLNCELYIFNDVLVLHKNYDSFLYSKVDIYFTRKGYKQTSKHIIKDVKVTQSSINNNRASLSNSGGNNLCDTQQVTISWIYENSHSVKELTFLTTSTEDATRLENSLRKSIN</sequence>
<keyword evidence="2" id="KW-0812">Transmembrane</keyword>
<reference evidence="4 5" key="1">
    <citation type="journal article" date="2019" name="Sci. Rep.">
        <title>Nanopore sequencing improves the draft genome of the human pathogenic amoeba Naegleria fowleri.</title>
        <authorList>
            <person name="Liechti N."/>
            <person name="Schurch N."/>
            <person name="Bruggmann R."/>
            <person name="Wittwer M."/>
        </authorList>
    </citation>
    <scope>NUCLEOTIDE SEQUENCE [LARGE SCALE GENOMIC DNA]</scope>
    <source>
        <strain evidence="4 5">ATCC 30894</strain>
    </source>
</reference>
<dbReference type="PANTHER" id="PTHR12673">
    <property type="entry name" value="FACIOGENITAL DYSPLASIA PROTEIN"/>
    <property type="match status" value="1"/>
</dbReference>
<dbReference type="RefSeq" id="XP_044559584.1">
    <property type="nucleotide sequence ID" value="XM_044709970.1"/>
</dbReference>
<dbReference type="GO" id="GO:0035556">
    <property type="term" value="P:intracellular signal transduction"/>
    <property type="evidence" value="ECO:0007669"/>
    <property type="project" value="InterPro"/>
</dbReference>
<dbReference type="VEuPathDB" id="AmoebaDB:NF0100360"/>
<feature type="region of interest" description="Disordered" evidence="1">
    <location>
        <begin position="210"/>
        <end position="261"/>
    </location>
</feature>
<dbReference type="PROSITE" id="PS50010">
    <property type="entry name" value="DH_2"/>
    <property type="match status" value="1"/>
</dbReference>
<dbReference type="VEuPathDB" id="AmoebaDB:NfTy_076460"/>
<organism evidence="4 5">
    <name type="scientific">Naegleria fowleri</name>
    <name type="common">Brain eating amoeba</name>
    <dbReference type="NCBI Taxonomy" id="5763"/>
    <lineage>
        <taxon>Eukaryota</taxon>
        <taxon>Discoba</taxon>
        <taxon>Heterolobosea</taxon>
        <taxon>Tetramitia</taxon>
        <taxon>Eutetramitia</taxon>
        <taxon>Vahlkampfiidae</taxon>
        <taxon>Naegleria</taxon>
    </lineage>
</organism>
<dbReference type="SMART" id="SM00325">
    <property type="entry name" value="RhoGEF"/>
    <property type="match status" value="1"/>
</dbReference>
<accession>A0A6A5BKI0</accession>
<evidence type="ECO:0000256" key="2">
    <source>
        <dbReference type="SAM" id="Phobius"/>
    </source>
</evidence>
<keyword evidence="2" id="KW-0472">Membrane</keyword>
<dbReference type="PANTHER" id="PTHR12673:SF159">
    <property type="entry name" value="LD03170P"/>
    <property type="match status" value="1"/>
</dbReference>
<feature type="domain" description="DH" evidence="3">
    <location>
        <begin position="303"/>
        <end position="502"/>
    </location>
</feature>
<dbReference type="PROSITE" id="PS00741">
    <property type="entry name" value="DH_1"/>
    <property type="match status" value="1"/>
</dbReference>
<dbReference type="Gene3D" id="1.20.900.10">
    <property type="entry name" value="Dbl homology (DH) domain"/>
    <property type="match status" value="1"/>
</dbReference>
<comment type="caution">
    <text evidence="4">The sequence shown here is derived from an EMBL/GenBank/DDBJ whole genome shotgun (WGS) entry which is preliminary data.</text>
</comment>
<evidence type="ECO:0000313" key="4">
    <source>
        <dbReference type="EMBL" id="KAF0974871.1"/>
    </source>
</evidence>
<dbReference type="Proteomes" id="UP000444721">
    <property type="component" value="Unassembled WGS sequence"/>
</dbReference>
<dbReference type="VEuPathDB" id="AmoebaDB:FDP41_006345"/>
<keyword evidence="5" id="KW-1185">Reference proteome</keyword>
<proteinExistence type="predicted"/>
<dbReference type="AlphaFoldDB" id="A0A6A5BKI0"/>
<dbReference type="Pfam" id="PF00621">
    <property type="entry name" value="RhoGEF"/>
    <property type="match status" value="1"/>
</dbReference>
<dbReference type="InterPro" id="IPR035899">
    <property type="entry name" value="DBL_dom_sf"/>
</dbReference>
<dbReference type="OrthoDB" id="660555at2759"/>
<dbReference type="SUPFAM" id="SSF48065">
    <property type="entry name" value="DBL homology domain (DH-domain)"/>
    <property type="match status" value="1"/>
</dbReference>
<dbReference type="VEuPathDB" id="AmoebaDB:NF0100370"/>